<dbReference type="SUPFAM" id="SSF51445">
    <property type="entry name" value="(Trans)glycosidases"/>
    <property type="match status" value="1"/>
</dbReference>
<keyword evidence="7" id="KW-0732">Signal</keyword>
<dbReference type="EMBL" id="JASPKY010000654">
    <property type="protein sequence ID" value="KAK9687267.1"/>
    <property type="molecule type" value="Genomic_DNA"/>
</dbReference>
<evidence type="ECO:0000256" key="4">
    <source>
        <dbReference type="ARBA" id="ARBA00023180"/>
    </source>
</evidence>
<gene>
    <name evidence="8" type="ORF">QE152_g36587</name>
</gene>
<keyword evidence="5" id="KW-0326">Glycosidase</keyword>
<dbReference type="PRINTS" id="PR00131">
    <property type="entry name" value="GLHYDRLASE1"/>
</dbReference>
<keyword evidence="3 8" id="KW-0378">Hydrolase</keyword>
<feature type="chain" id="PRO_5043530859" evidence="7">
    <location>
        <begin position="18"/>
        <end position="505"/>
    </location>
</feature>
<keyword evidence="4" id="KW-0325">Glycoprotein</keyword>
<evidence type="ECO:0000313" key="8">
    <source>
        <dbReference type="EMBL" id="KAK9687267.1"/>
    </source>
</evidence>
<evidence type="ECO:0000313" key="9">
    <source>
        <dbReference type="Proteomes" id="UP001458880"/>
    </source>
</evidence>
<dbReference type="Proteomes" id="UP001458880">
    <property type="component" value="Unassembled WGS sequence"/>
</dbReference>
<comment type="subunit">
    <text evidence="2">Homodimer.</text>
</comment>
<feature type="signal peptide" evidence="7">
    <location>
        <begin position="1"/>
        <end position="17"/>
    </location>
</feature>
<dbReference type="AlphaFoldDB" id="A0AAW1ICS0"/>
<accession>A0AAW1ICS0</accession>
<dbReference type="GO" id="GO:0005975">
    <property type="term" value="P:carbohydrate metabolic process"/>
    <property type="evidence" value="ECO:0007669"/>
    <property type="project" value="InterPro"/>
</dbReference>
<reference evidence="8 9" key="1">
    <citation type="journal article" date="2024" name="BMC Genomics">
        <title>De novo assembly and annotation of Popillia japonica's genome with initial clues to its potential as an invasive pest.</title>
        <authorList>
            <person name="Cucini C."/>
            <person name="Boschi S."/>
            <person name="Funari R."/>
            <person name="Cardaioli E."/>
            <person name="Iannotti N."/>
            <person name="Marturano G."/>
            <person name="Paoli F."/>
            <person name="Bruttini M."/>
            <person name="Carapelli A."/>
            <person name="Frati F."/>
            <person name="Nardi F."/>
        </authorList>
    </citation>
    <scope>NUCLEOTIDE SEQUENCE [LARGE SCALE GENOMIC DNA]</scope>
    <source>
        <strain evidence="8">DMR45628</strain>
    </source>
</reference>
<dbReference type="PROSITE" id="PS00653">
    <property type="entry name" value="GLYCOSYL_HYDROL_F1_2"/>
    <property type="match status" value="1"/>
</dbReference>
<comment type="similarity">
    <text evidence="1 6">Belongs to the glycosyl hydrolase 1 family.</text>
</comment>
<sequence>MKLSIVIVILLSFKCNGYEFPEDFKFGVATASFQVEGAWNISGKGESIWDYITHNNPNFIHDGSNADVACDTYHKTAGDVQLLKEISVDYYRFSISWSRIFPTGHTYSPNADGIRYYNELIDELLANGITPLVTMFHWDLPQALHELGGWPNPVLAELFVDYADKLFEYFGDKVKNWITFNEPYQICDFSYSDGILAPAYKQKGIGGYLCSYTVLIAHGKTYQLYQKRYKETQNGRIGITIQGPWFEPRTDSAEDKKAAENMLQFMFGIFAHPIYIGDYPKVVREEVNRLSTEENRRRSRLIAFTPQERDLIKDSADFLGVNHYTTFICTPRNAEIQEVLPMNTDGGASCYQDDEWAAAASRWFRLVPWGFRKVLNWVKEEYNNPEVIITENGYSDLTGELRDCDRISYYNSYLTEVLNAIHEDGCNIAGYTAWSFLDNFEWVNGYREKFGLYYVDFEDDDRPRTAKMSAYVYKNIISLTQDKLTLITRPRDSNGAEQLVSFCLY</sequence>
<dbReference type="InterPro" id="IPR033132">
    <property type="entry name" value="GH_1_N_CS"/>
</dbReference>
<protein>
    <submittedName>
        <fullName evidence="8">Glycosyl hydrolase family 1</fullName>
    </submittedName>
</protein>
<dbReference type="InterPro" id="IPR001360">
    <property type="entry name" value="Glyco_hydro_1"/>
</dbReference>
<dbReference type="InterPro" id="IPR017853">
    <property type="entry name" value="GH"/>
</dbReference>
<name>A0AAW1ICS0_POPJA</name>
<dbReference type="PANTHER" id="PTHR10353">
    <property type="entry name" value="GLYCOSYL HYDROLASE"/>
    <property type="match status" value="1"/>
</dbReference>
<comment type="caution">
    <text evidence="8">The sequence shown here is derived from an EMBL/GenBank/DDBJ whole genome shotgun (WGS) entry which is preliminary data.</text>
</comment>
<dbReference type="Pfam" id="PF00232">
    <property type="entry name" value="Glyco_hydro_1"/>
    <property type="match status" value="1"/>
</dbReference>
<organism evidence="8 9">
    <name type="scientific">Popillia japonica</name>
    <name type="common">Japanese beetle</name>
    <dbReference type="NCBI Taxonomy" id="7064"/>
    <lineage>
        <taxon>Eukaryota</taxon>
        <taxon>Metazoa</taxon>
        <taxon>Ecdysozoa</taxon>
        <taxon>Arthropoda</taxon>
        <taxon>Hexapoda</taxon>
        <taxon>Insecta</taxon>
        <taxon>Pterygota</taxon>
        <taxon>Neoptera</taxon>
        <taxon>Endopterygota</taxon>
        <taxon>Coleoptera</taxon>
        <taxon>Polyphaga</taxon>
        <taxon>Scarabaeiformia</taxon>
        <taxon>Scarabaeidae</taxon>
        <taxon>Rutelinae</taxon>
        <taxon>Popillia</taxon>
    </lineage>
</organism>
<dbReference type="FunFam" id="3.20.20.80:FF:000013">
    <property type="entry name" value="lactase-phlorizin hydrolase"/>
    <property type="match status" value="1"/>
</dbReference>
<keyword evidence="9" id="KW-1185">Reference proteome</keyword>
<evidence type="ECO:0000256" key="3">
    <source>
        <dbReference type="ARBA" id="ARBA00022801"/>
    </source>
</evidence>
<dbReference type="Gene3D" id="3.20.20.80">
    <property type="entry name" value="Glycosidases"/>
    <property type="match status" value="1"/>
</dbReference>
<evidence type="ECO:0000256" key="7">
    <source>
        <dbReference type="SAM" id="SignalP"/>
    </source>
</evidence>
<evidence type="ECO:0000256" key="1">
    <source>
        <dbReference type="ARBA" id="ARBA00010838"/>
    </source>
</evidence>
<dbReference type="PANTHER" id="PTHR10353:SF36">
    <property type="entry name" value="LP05116P"/>
    <property type="match status" value="1"/>
</dbReference>
<dbReference type="GO" id="GO:0008422">
    <property type="term" value="F:beta-glucosidase activity"/>
    <property type="evidence" value="ECO:0007669"/>
    <property type="project" value="TreeGrafter"/>
</dbReference>
<evidence type="ECO:0000256" key="2">
    <source>
        <dbReference type="ARBA" id="ARBA00011738"/>
    </source>
</evidence>
<proteinExistence type="inferred from homology"/>
<evidence type="ECO:0000256" key="5">
    <source>
        <dbReference type="ARBA" id="ARBA00023295"/>
    </source>
</evidence>
<evidence type="ECO:0000256" key="6">
    <source>
        <dbReference type="RuleBase" id="RU003690"/>
    </source>
</evidence>